<reference evidence="3 4" key="1">
    <citation type="submission" date="2014-04" db="EMBL/GenBank/DDBJ databases">
        <title>A comprehensive comparison of genomes of Erythrobacter spp. strains.</title>
        <authorList>
            <person name="Zheng Q."/>
        </authorList>
    </citation>
    <scope>NUCLEOTIDE SEQUENCE [LARGE SCALE GENOMIC DNA]</scope>
    <source>
        <strain evidence="3 4">DSM 6997</strain>
    </source>
</reference>
<sequence>MLISRTLLRSTLPIALALTPFAVQAQSTEELTEMVEVEAASGAYMGSVLVARGDEVLLDQAWGSANLEWDIANTSDTRFRIGSVTKQFTAVSILLLQERGLINIEDPISKYIEDAPESWAKITVRDLLQHTSGIPNLTSLDSFGTQKFLPTSQDELIATFSGLPLEFEPNSEWRYSNSNFVLLSRMVETASKMSYQDFVKTNLFDPLGMKSTGIDRSAEILPKRAAGYSPSDDGIINAEYVNMAIPTGAGALYSSTGDLLKWQRGLFGGKVLSEASMTQLTTPSEFEAVAGAKYALGLLVTDTPEGRSIWHGGGIEGFNAFLGYDPDTKVTVVVLANLNGGSASKLGMGLLEATREK</sequence>
<dbReference type="PANTHER" id="PTHR46825">
    <property type="entry name" value="D-ALANYL-D-ALANINE-CARBOXYPEPTIDASE/ENDOPEPTIDASE AMPH"/>
    <property type="match status" value="1"/>
</dbReference>
<dbReference type="AlphaFoldDB" id="A0A074ME69"/>
<evidence type="ECO:0000313" key="3">
    <source>
        <dbReference type="EMBL" id="KEO91784.1"/>
    </source>
</evidence>
<dbReference type="STRING" id="1044.EH31_03680"/>
<protein>
    <recommendedName>
        <fullName evidence="2">Beta-lactamase-related domain-containing protein</fullName>
    </recommendedName>
</protein>
<dbReference type="EMBL" id="JMIW01000001">
    <property type="protein sequence ID" value="KEO91784.1"/>
    <property type="molecule type" value="Genomic_DNA"/>
</dbReference>
<dbReference type="SUPFAM" id="SSF56601">
    <property type="entry name" value="beta-lactamase/transpeptidase-like"/>
    <property type="match status" value="1"/>
</dbReference>
<dbReference type="eggNOG" id="COG1680">
    <property type="taxonomic scope" value="Bacteria"/>
</dbReference>
<comment type="caution">
    <text evidence="3">The sequence shown here is derived from an EMBL/GenBank/DDBJ whole genome shotgun (WGS) entry which is preliminary data.</text>
</comment>
<gene>
    <name evidence="3" type="ORF">EH31_03680</name>
</gene>
<feature type="domain" description="Beta-lactamase-related" evidence="2">
    <location>
        <begin position="46"/>
        <end position="342"/>
    </location>
</feature>
<dbReference type="OrthoDB" id="9804448at2"/>
<dbReference type="RefSeq" id="WP_051698906.1">
    <property type="nucleotide sequence ID" value="NZ_JMIW01000001.1"/>
</dbReference>
<dbReference type="InterPro" id="IPR001466">
    <property type="entry name" value="Beta-lactam-related"/>
</dbReference>
<dbReference type="Gene3D" id="3.40.710.10">
    <property type="entry name" value="DD-peptidase/beta-lactamase superfamily"/>
    <property type="match status" value="1"/>
</dbReference>
<evidence type="ECO:0000256" key="1">
    <source>
        <dbReference type="SAM" id="SignalP"/>
    </source>
</evidence>
<dbReference type="Proteomes" id="UP000027647">
    <property type="component" value="Unassembled WGS sequence"/>
</dbReference>
<feature type="chain" id="PRO_5001697105" description="Beta-lactamase-related domain-containing protein" evidence="1">
    <location>
        <begin position="26"/>
        <end position="357"/>
    </location>
</feature>
<dbReference type="InterPro" id="IPR012338">
    <property type="entry name" value="Beta-lactam/transpept-like"/>
</dbReference>
<dbReference type="InterPro" id="IPR050491">
    <property type="entry name" value="AmpC-like"/>
</dbReference>
<name>A0A074ME69_ERYLO</name>
<keyword evidence="4" id="KW-1185">Reference proteome</keyword>
<proteinExistence type="predicted"/>
<organism evidence="3 4">
    <name type="scientific">Erythrobacter longus</name>
    <dbReference type="NCBI Taxonomy" id="1044"/>
    <lineage>
        <taxon>Bacteria</taxon>
        <taxon>Pseudomonadati</taxon>
        <taxon>Pseudomonadota</taxon>
        <taxon>Alphaproteobacteria</taxon>
        <taxon>Sphingomonadales</taxon>
        <taxon>Erythrobacteraceae</taxon>
        <taxon>Erythrobacter/Porphyrobacter group</taxon>
        <taxon>Erythrobacter</taxon>
    </lineage>
</organism>
<feature type="signal peptide" evidence="1">
    <location>
        <begin position="1"/>
        <end position="25"/>
    </location>
</feature>
<dbReference type="Pfam" id="PF00144">
    <property type="entry name" value="Beta-lactamase"/>
    <property type="match status" value="1"/>
</dbReference>
<evidence type="ECO:0000259" key="2">
    <source>
        <dbReference type="Pfam" id="PF00144"/>
    </source>
</evidence>
<dbReference type="PANTHER" id="PTHR46825:SF9">
    <property type="entry name" value="BETA-LACTAMASE-RELATED DOMAIN-CONTAINING PROTEIN"/>
    <property type="match status" value="1"/>
</dbReference>
<accession>A0A074ME69</accession>
<evidence type="ECO:0000313" key="4">
    <source>
        <dbReference type="Proteomes" id="UP000027647"/>
    </source>
</evidence>
<keyword evidence="1" id="KW-0732">Signal</keyword>